<feature type="coiled-coil region" evidence="1">
    <location>
        <begin position="76"/>
        <end position="138"/>
    </location>
</feature>
<keyword evidence="2" id="KW-1133">Transmembrane helix</keyword>
<accession>A0A6C0LUH4</accession>
<organism evidence="3">
    <name type="scientific">viral metagenome</name>
    <dbReference type="NCBI Taxonomy" id="1070528"/>
    <lineage>
        <taxon>unclassified sequences</taxon>
        <taxon>metagenomes</taxon>
        <taxon>organismal metagenomes</taxon>
    </lineage>
</organism>
<feature type="transmembrane region" description="Helical" evidence="2">
    <location>
        <begin position="139"/>
        <end position="162"/>
    </location>
</feature>
<reference evidence="3" key="1">
    <citation type="journal article" date="2020" name="Nature">
        <title>Giant virus diversity and host interactions through global metagenomics.</title>
        <authorList>
            <person name="Schulz F."/>
            <person name="Roux S."/>
            <person name="Paez-Espino D."/>
            <person name="Jungbluth S."/>
            <person name="Walsh D.A."/>
            <person name="Denef V.J."/>
            <person name="McMahon K.D."/>
            <person name="Konstantinidis K.T."/>
            <person name="Eloe-Fadrosh E.A."/>
            <person name="Kyrpides N.C."/>
            <person name="Woyke T."/>
        </authorList>
    </citation>
    <scope>NUCLEOTIDE SEQUENCE</scope>
    <source>
        <strain evidence="3">GVMAG-S-1016704-121</strain>
    </source>
</reference>
<feature type="transmembrane region" description="Helical" evidence="2">
    <location>
        <begin position="28"/>
        <end position="46"/>
    </location>
</feature>
<evidence type="ECO:0000256" key="1">
    <source>
        <dbReference type="SAM" id="Coils"/>
    </source>
</evidence>
<dbReference type="AlphaFoldDB" id="A0A6C0LUH4"/>
<proteinExistence type="predicted"/>
<evidence type="ECO:0000256" key="2">
    <source>
        <dbReference type="SAM" id="Phobius"/>
    </source>
</evidence>
<name>A0A6C0LUH4_9ZZZZ</name>
<evidence type="ECO:0000313" key="3">
    <source>
        <dbReference type="EMBL" id="QHU33658.1"/>
    </source>
</evidence>
<keyword evidence="2" id="KW-0472">Membrane</keyword>
<keyword evidence="1" id="KW-0175">Coiled coil</keyword>
<dbReference type="EMBL" id="MN740560">
    <property type="protein sequence ID" value="QHU33658.1"/>
    <property type="molecule type" value="Genomic_DNA"/>
</dbReference>
<protein>
    <submittedName>
        <fullName evidence="3">Uncharacterized protein</fullName>
    </submittedName>
</protein>
<keyword evidence="2" id="KW-0812">Transmembrane</keyword>
<sequence>MSEKTTSVSETKTSTFQKVKDFVITNKFYVIAGVITIGLAIGIYYYSRTSDSTPTVTGPGTTTQTVEDCSTEDLAIVELDNSINELNIRINTSKNTKANLETDILKVEGDIKESEADLAEAKRELGEATDDLSDAKKSLVGVSSGFGVFGALVIVVGGIYLYRKRKAKKVE</sequence>